<gene>
    <name evidence="10" type="ORF">IAA89_03825</name>
</gene>
<dbReference type="GO" id="GO:0016297">
    <property type="term" value="F:fatty acyl-[ACP] hydrolase activity"/>
    <property type="evidence" value="ECO:0007669"/>
    <property type="project" value="InterPro"/>
</dbReference>
<evidence type="ECO:0000256" key="1">
    <source>
        <dbReference type="ARBA" id="ARBA00006500"/>
    </source>
</evidence>
<comment type="caution">
    <text evidence="10">The sequence shown here is derived from an EMBL/GenBank/DDBJ whole genome shotgun (WGS) entry which is preliminary data.</text>
</comment>
<dbReference type="Gene3D" id="3.10.129.10">
    <property type="entry name" value="Hotdog Thioesterase"/>
    <property type="match status" value="1"/>
</dbReference>
<keyword evidence="6" id="KW-0443">Lipid metabolism</keyword>
<feature type="domain" description="Acyl-ACP thioesterase-like C-terminal" evidence="9">
    <location>
        <begin position="155"/>
        <end position="252"/>
    </location>
</feature>
<organism evidence="10 11">
    <name type="scientific">Candidatus Gallilactobacillus intestinavium</name>
    <dbReference type="NCBI Taxonomy" id="2840838"/>
    <lineage>
        <taxon>Bacteria</taxon>
        <taxon>Bacillati</taxon>
        <taxon>Bacillota</taxon>
        <taxon>Bacilli</taxon>
        <taxon>Lactobacillales</taxon>
        <taxon>Lactobacillaceae</taxon>
        <taxon>Lactobacillaceae incertae sedis</taxon>
        <taxon>Candidatus Gallilactobacillus</taxon>
    </lineage>
</organism>
<accession>A0A9D9E585</accession>
<keyword evidence="5" id="KW-0809">Transit peptide</keyword>
<reference evidence="10" key="2">
    <citation type="journal article" date="2021" name="PeerJ">
        <title>Extensive microbial diversity within the chicken gut microbiome revealed by metagenomics and culture.</title>
        <authorList>
            <person name="Gilroy R."/>
            <person name="Ravi A."/>
            <person name="Getino M."/>
            <person name="Pursley I."/>
            <person name="Horton D.L."/>
            <person name="Alikhan N.F."/>
            <person name="Baker D."/>
            <person name="Gharbi K."/>
            <person name="Hall N."/>
            <person name="Watson M."/>
            <person name="Adriaenssens E.M."/>
            <person name="Foster-Nyarko E."/>
            <person name="Jarju S."/>
            <person name="Secka A."/>
            <person name="Antonio M."/>
            <person name="Oren A."/>
            <person name="Chaudhuri R.R."/>
            <person name="La Ragione R."/>
            <person name="Hildebrand F."/>
            <person name="Pallen M.J."/>
        </authorList>
    </citation>
    <scope>NUCLEOTIDE SEQUENCE</scope>
    <source>
        <strain evidence="10">C6-149</strain>
    </source>
</reference>
<evidence type="ECO:0000256" key="4">
    <source>
        <dbReference type="ARBA" id="ARBA00022832"/>
    </source>
</evidence>
<evidence type="ECO:0000313" key="11">
    <source>
        <dbReference type="Proteomes" id="UP000823614"/>
    </source>
</evidence>
<dbReference type="InterPro" id="IPR049427">
    <property type="entry name" value="Acyl-ACP_TE_C"/>
</dbReference>
<dbReference type="CDD" id="cd00586">
    <property type="entry name" value="4HBT"/>
    <property type="match status" value="1"/>
</dbReference>
<name>A0A9D9E585_9LACO</name>
<evidence type="ECO:0000256" key="6">
    <source>
        <dbReference type="ARBA" id="ARBA00023098"/>
    </source>
</evidence>
<dbReference type="AlphaFoldDB" id="A0A9D9E585"/>
<evidence type="ECO:0000256" key="3">
    <source>
        <dbReference type="ARBA" id="ARBA00022801"/>
    </source>
</evidence>
<dbReference type="GO" id="GO:0000036">
    <property type="term" value="F:acyl carrier activity"/>
    <property type="evidence" value="ECO:0007669"/>
    <property type="project" value="TreeGrafter"/>
</dbReference>
<protein>
    <submittedName>
        <fullName evidence="10">Acyl-ACP thioesterase</fullName>
    </submittedName>
</protein>
<dbReference type="InterPro" id="IPR029069">
    <property type="entry name" value="HotDog_dom_sf"/>
</dbReference>
<dbReference type="InterPro" id="IPR002864">
    <property type="entry name" value="Acyl-ACP_thioesterase_NHD"/>
</dbReference>
<evidence type="ECO:0000256" key="2">
    <source>
        <dbReference type="ARBA" id="ARBA00022516"/>
    </source>
</evidence>
<keyword evidence="7" id="KW-0275">Fatty acid biosynthesis</keyword>
<dbReference type="Pfam" id="PF01643">
    <property type="entry name" value="Acyl-ACP_TE"/>
    <property type="match status" value="1"/>
</dbReference>
<evidence type="ECO:0000256" key="7">
    <source>
        <dbReference type="ARBA" id="ARBA00023160"/>
    </source>
</evidence>
<dbReference type="PANTHER" id="PTHR31727">
    <property type="entry name" value="OLEOYL-ACYL CARRIER PROTEIN THIOESTERASE 1, CHLOROPLASTIC"/>
    <property type="match status" value="1"/>
</dbReference>
<dbReference type="SUPFAM" id="SSF54637">
    <property type="entry name" value="Thioesterase/thiol ester dehydrase-isomerase"/>
    <property type="match status" value="2"/>
</dbReference>
<evidence type="ECO:0000256" key="5">
    <source>
        <dbReference type="ARBA" id="ARBA00022946"/>
    </source>
</evidence>
<keyword evidence="4" id="KW-0276">Fatty acid metabolism</keyword>
<keyword evidence="3" id="KW-0378">Hydrolase</keyword>
<comment type="similarity">
    <text evidence="1">Belongs to the acyl-ACP thioesterase family.</text>
</comment>
<dbReference type="PANTHER" id="PTHR31727:SF6">
    <property type="entry name" value="OLEOYL-ACYL CARRIER PROTEIN THIOESTERASE 1, CHLOROPLASTIC"/>
    <property type="match status" value="1"/>
</dbReference>
<reference evidence="10" key="1">
    <citation type="submission" date="2020-10" db="EMBL/GenBank/DDBJ databases">
        <authorList>
            <person name="Gilroy R."/>
        </authorList>
    </citation>
    <scope>NUCLEOTIDE SEQUENCE</scope>
    <source>
        <strain evidence="10">C6-149</strain>
    </source>
</reference>
<evidence type="ECO:0000313" key="10">
    <source>
        <dbReference type="EMBL" id="MBO8441559.1"/>
    </source>
</evidence>
<dbReference type="Proteomes" id="UP000823614">
    <property type="component" value="Unassembled WGS sequence"/>
</dbReference>
<evidence type="ECO:0000259" key="9">
    <source>
        <dbReference type="Pfam" id="PF20791"/>
    </source>
</evidence>
<evidence type="ECO:0000259" key="8">
    <source>
        <dbReference type="Pfam" id="PF01643"/>
    </source>
</evidence>
<keyword evidence="2" id="KW-0444">Lipid biosynthesis</keyword>
<dbReference type="InterPro" id="IPR045023">
    <property type="entry name" value="FATA/B"/>
</dbReference>
<feature type="domain" description="Acyl-ACP thioesterase N-terminal hotdog" evidence="8">
    <location>
        <begin position="15"/>
        <end position="133"/>
    </location>
</feature>
<sequence length="258" mass="30003">MGNLNNTISCDHVFQYYECDKNGRVILSKLMSMLLALSFHQADSLNIGTDLLMQLNLGWVITEYEVIVNKLPKEHDKVVLETKATCKNRYFAYRQFFVKDGNNILVQINAICVVIDKNKRCIVSIPEKIVDGYNFNNVKEIPRLKKPTSLKSLDKKADYCKEYLVRYFDIDTNDHVNNVNYFDWIMDVLPSHFLDNFNINKMIIKFENEVTYGQKIESSVIEEEKNNGIVHTIHSISKDDVVFAEAELSWKKNNHHVV</sequence>
<dbReference type="Pfam" id="PF20791">
    <property type="entry name" value="Acyl-ACP_TE_C"/>
    <property type="match status" value="1"/>
</dbReference>
<proteinExistence type="inferred from homology"/>
<dbReference type="EMBL" id="JADIMP010000060">
    <property type="protein sequence ID" value="MBO8441559.1"/>
    <property type="molecule type" value="Genomic_DNA"/>
</dbReference>